<evidence type="ECO:0000256" key="7">
    <source>
        <dbReference type="ARBA" id="ARBA00023239"/>
    </source>
</evidence>
<accession>X0T6I7</accession>
<organism evidence="9">
    <name type="scientific">marine sediment metagenome</name>
    <dbReference type="NCBI Taxonomy" id="412755"/>
    <lineage>
        <taxon>unclassified sequences</taxon>
        <taxon>metagenomes</taxon>
        <taxon>ecological metagenomes</taxon>
    </lineage>
</organism>
<dbReference type="GO" id="GO:0000287">
    <property type="term" value="F:magnesium ion binding"/>
    <property type="evidence" value="ECO:0007669"/>
    <property type="project" value="InterPro"/>
</dbReference>
<keyword evidence="6" id="KW-0324">Glycolysis</keyword>
<dbReference type="SUPFAM" id="SSF51604">
    <property type="entry name" value="Enolase C-terminal domain-like"/>
    <property type="match status" value="1"/>
</dbReference>
<protein>
    <recommendedName>
        <fullName evidence="4">phosphopyruvate hydratase</fullName>
        <ecNumber evidence="4">4.2.1.11</ecNumber>
    </recommendedName>
</protein>
<proteinExistence type="inferred from homology"/>
<dbReference type="PANTHER" id="PTHR11902">
    <property type="entry name" value="ENOLASE"/>
    <property type="match status" value="1"/>
</dbReference>
<dbReference type="PANTHER" id="PTHR11902:SF1">
    <property type="entry name" value="ENOLASE"/>
    <property type="match status" value="1"/>
</dbReference>
<feature type="non-terminal residue" evidence="9">
    <location>
        <position position="1"/>
    </location>
</feature>
<dbReference type="AlphaFoldDB" id="X0T6I7"/>
<feature type="domain" description="Enolase C-terminal TIM barrel" evidence="8">
    <location>
        <begin position="1"/>
        <end position="143"/>
    </location>
</feature>
<dbReference type="GO" id="GO:0004634">
    <property type="term" value="F:phosphopyruvate hydratase activity"/>
    <property type="evidence" value="ECO:0007669"/>
    <property type="project" value="UniProtKB-EC"/>
</dbReference>
<comment type="pathway">
    <text evidence="2">Carbohydrate degradation; glycolysis; pyruvate from D-glyceraldehyde 3-phosphate: step 4/5.</text>
</comment>
<name>X0T6I7_9ZZZZ</name>
<dbReference type="InterPro" id="IPR000941">
    <property type="entry name" value="Enolase"/>
</dbReference>
<dbReference type="InterPro" id="IPR036849">
    <property type="entry name" value="Enolase-like_C_sf"/>
</dbReference>
<sequence>TSIEDGMAEDDWDGWVSLKKKIGDKVQLVGDDLFVTNTKRLAKGLELDAANSILIKVNQIGTLSETFEAIHMAMDNGWTAVVSHRSGETEDTTIADLVVAANTGQIKTGAPCRSERVCKYNQLLRIERELGEQAVYGSTIFRQ</sequence>
<dbReference type="InterPro" id="IPR020809">
    <property type="entry name" value="Enolase_CS"/>
</dbReference>
<evidence type="ECO:0000313" key="9">
    <source>
        <dbReference type="EMBL" id="GAF88819.1"/>
    </source>
</evidence>
<evidence type="ECO:0000256" key="3">
    <source>
        <dbReference type="ARBA" id="ARBA00009604"/>
    </source>
</evidence>
<evidence type="ECO:0000256" key="4">
    <source>
        <dbReference type="ARBA" id="ARBA00012058"/>
    </source>
</evidence>
<dbReference type="PROSITE" id="PS00164">
    <property type="entry name" value="ENOLASE"/>
    <property type="match status" value="1"/>
</dbReference>
<evidence type="ECO:0000259" key="8">
    <source>
        <dbReference type="SMART" id="SM01192"/>
    </source>
</evidence>
<comment type="caution">
    <text evidence="9">The sequence shown here is derived from an EMBL/GenBank/DDBJ whole genome shotgun (WGS) entry which is preliminary data.</text>
</comment>
<dbReference type="Pfam" id="PF00113">
    <property type="entry name" value="Enolase_C"/>
    <property type="match status" value="1"/>
</dbReference>
<dbReference type="InterPro" id="IPR020810">
    <property type="entry name" value="Enolase_C"/>
</dbReference>
<dbReference type="EMBL" id="BARS01015291">
    <property type="protein sequence ID" value="GAF88819.1"/>
    <property type="molecule type" value="Genomic_DNA"/>
</dbReference>
<evidence type="ECO:0000256" key="2">
    <source>
        <dbReference type="ARBA" id="ARBA00005031"/>
    </source>
</evidence>
<keyword evidence="5" id="KW-0460">Magnesium</keyword>
<evidence type="ECO:0000256" key="5">
    <source>
        <dbReference type="ARBA" id="ARBA00022842"/>
    </source>
</evidence>
<dbReference type="GO" id="GO:0000015">
    <property type="term" value="C:phosphopyruvate hydratase complex"/>
    <property type="evidence" value="ECO:0007669"/>
    <property type="project" value="InterPro"/>
</dbReference>
<dbReference type="Gene3D" id="3.20.20.120">
    <property type="entry name" value="Enolase-like C-terminal domain"/>
    <property type="match status" value="1"/>
</dbReference>
<comment type="similarity">
    <text evidence="3">Belongs to the enolase family.</text>
</comment>
<reference evidence="9" key="1">
    <citation type="journal article" date="2014" name="Front. Microbiol.">
        <title>High frequency of phylogenetically diverse reductive dehalogenase-homologous genes in deep subseafloor sedimentary metagenomes.</title>
        <authorList>
            <person name="Kawai M."/>
            <person name="Futagami T."/>
            <person name="Toyoda A."/>
            <person name="Takaki Y."/>
            <person name="Nishi S."/>
            <person name="Hori S."/>
            <person name="Arai W."/>
            <person name="Tsubouchi T."/>
            <person name="Morono Y."/>
            <person name="Uchiyama I."/>
            <person name="Ito T."/>
            <person name="Fujiyama A."/>
            <person name="Inagaki F."/>
            <person name="Takami H."/>
        </authorList>
    </citation>
    <scope>NUCLEOTIDE SEQUENCE</scope>
    <source>
        <strain evidence="9">Expedition CK06-06</strain>
    </source>
</reference>
<evidence type="ECO:0000256" key="6">
    <source>
        <dbReference type="ARBA" id="ARBA00023152"/>
    </source>
</evidence>
<keyword evidence="7" id="KW-0456">Lyase</keyword>
<comment type="cofactor">
    <cofactor evidence="1">
        <name>Mg(2+)</name>
        <dbReference type="ChEBI" id="CHEBI:18420"/>
    </cofactor>
</comment>
<gene>
    <name evidence="9" type="ORF">S01H1_25330</name>
</gene>
<dbReference type="EC" id="4.2.1.11" evidence="4"/>
<dbReference type="GO" id="GO:0006096">
    <property type="term" value="P:glycolytic process"/>
    <property type="evidence" value="ECO:0007669"/>
    <property type="project" value="UniProtKB-UniPathway"/>
</dbReference>
<evidence type="ECO:0000256" key="1">
    <source>
        <dbReference type="ARBA" id="ARBA00001946"/>
    </source>
</evidence>
<dbReference type="SMART" id="SM01192">
    <property type="entry name" value="Enolase_C"/>
    <property type="match status" value="1"/>
</dbReference>
<dbReference type="UniPathway" id="UPA00109">
    <property type="reaction ID" value="UER00187"/>
</dbReference>
<dbReference type="PRINTS" id="PR00148">
    <property type="entry name" value="ENOLASE"/>
</dbReference>